<evidence type="ECO:0000256" key="1">
    <source>
        <dbReference type="ARBA" id="ARBA00001933"/>
    </source>
</evidence>
<dbReference type="FunFam" id="3.40.50.1100:FF:000001">
    <property type="entry name" value="Tryptophan synthase beta chain"/>
    <property type="match status" value="1"/>
</dbReference>
<dbReference type="InterPro" id="IPR006653">
    <property type="entry name" value="Trp_synth_b_CS"/>
</dbReference>
<dbReference type="SMR" id="A0A133P2R4"/>
<comment type="caution">
    <text evidence="14">The sequence shown here is derived from an EMBL/GenBank/DDBJ whole genome shotgun (WGS) entry which is preliminary data.</text>
</comment>
<dbReference type="PANTHER" id="PTHR48077:SF3">
    <property type="entry name" value="TRYPTOPHAN SYNTHASE"/>
    <property type="match status" value="1"/>
</dbReference>
<dbReference type="Gene3D" id="3.40.50.1100">
    <property type="match status" value="2"/>
</dbReference>
<dbReference type="PIRSF" id="PIRSF001413">
    <property type="entry name" value="Trp_syn_beta"/>
    <property type="match status" value="1"/>
</dbReference>
<reference evidence="14 15" key="1">
    <citation type="submission" date="2016-01" db="EMBL/GenBank/DDBJ databases">
        <authorList>
            <person name="Oliw E.H."/>
        </authorList>
    </citation>
    <scope>NUCLEOTIDE SEQUENCE [LARGE SCALE GENOMIC DNA]</scope>
    <source>
        <strain evidence="14 15">PSS_7772B</strain>
    </source>
</reference>
<dbReference type="NCBIfam" id="TIGR00263">
    <property type="entry name" value="trpB"/>
    <property type="match status" value="1"/>
</dbReference>
<dbReference type="Pfam" id="PF00291">
    <property type="entry name" value="PALP"/>
    <property type="match status" value="1"/>
</dbReference>
<dbReference type="FunFam" id="3.40.50.1100:FF:000004">
    <property type="entry name" value="Tryptophan synthase beta chain"/>
    <property type="match status" value="1"/>
</dbReference>
<comment type="catalytic activity">
    <reaction evidence="11 12">
        <text>(1S,2R)-1-C-(indol-3-yl)glycerol 3-phosphate + L-serine = D-glyceraldehyde 3-phosphate + L-tryptophan + H2O</text>
        <dbReference type="Rhea" id="RHEA:10532"/>
        <dbReference type="ChEBI" id="CHEBI:15377"/>
        <dbReference type="ChEBI" id="CHEBI:33384"/>
        <dbReference type="ChEBI" id="CHEBI:57912"/>
        <dbReference type="ChEBI" id="CHEBI:58866"/>
        <dbReference type="ChEBI" id="CHEBI:59776"/>
        <dbReference type="EC" id="4.2.1.20"/>
    </reaction>
</comment>
<dbReference type="RefSeq" id="WP_016637624.1">
    <property type="nucleotide sequence ID" value="NZ_KQ956830.1"/>
</dbReference>
<dbReference type="AlphaFoldDB" id="A0A133P2R4"/>
<evidence type="ECO:0000256" key="3">
    <source>
        <dbReference type="ARBA" id="ARBA00004733"/>
    </source>
</evidence>
<evidence type="ECO:0000256" key="9">
    <source>
        <dbReference type="ARBA" id="ARBA00023141"/>
    </source>
</evidence>
<dbReference type="EMBL" id="LRQB01000005">
    <property type="protein sequence ID" value="KXA22869.1"/>
    <property type="molecule type" value="Genomic_DNA"/>
</dbReference>
<accession>A0A133P2R4</accession>
<name>A0A133P2R4_GARVA</name>
<evidence type="ECO:0000259" key="13">
    <source>
        <dbReference type="Pfam" id="PF00291"/>
    </source>
</evidence>
<comment type="pathway">
    <text evidence="3 12">Amino-acid biosynthesis; L-tryptophan biosynthesis; L-tryptophan from chorismate: step 5/5.</text>
</comment>
<evidence type="ECO:0000256" key="11">
    <source>
        <dbReference type="ARBA" id="ARBA00049047"/>
    </source>
</evidence>
<comment type="function">
    <text evidence="2 12">The beta subunit is responsible for the synthesis of L-tryptophan from indole and L-serine.</text>
</comment>
<keyword evidence="7 12" id="KW-0822">Tryptophan biosynthesis</keyword>
<keyword evidence="8 12" id="KW-0663">Pyridoxal phosphate</keyword>
<evidence type="ECO:0000313" key="15">
    <source>
        <dbReference type="Proteomes" id="UP000070687"/>
    </source>
</evidence>
<proteinExistence type="inferred from homology"/>
<feature type="domain" description="Tryptophan synthase beta chain-like PALP" evidence="13">
    <location>
        <begin position="56"/>
        <end position="380"/>
    </location>
</feature>
<evidence type="ECO:0000256" key="10">
    <source>
        <dbReference type="ARBA" id="ARBA00023239"/>
    </source>
</evidence>
<dbReference type="Proteomes" id="UP000070687">
    <property type="component" value="Unassembled WGS sequence"/>
</dbReference>
<comment type="similarity">
    <text evidence="4 12">Belongs to the TrpB family.</text>
</comment>
<protein>
    <recommendedName>
        <fullName evidence="12">Tryptophan synthase beta chain</fullName>
        <ecNumber evidence="12">4.2.1.20</ecNumber>
    </recommendedName>
</protein>
<evidence type="ECO:0000256" key="12">
    <source>
        <dbReference type="HAMAP-Rule" id="MF_00133"/>
    </source>
</evidence>
<comment type="cofactor">
    <cofactor evidence="1 12">
        <name>pyridoxal 5'-phosphate</name>
        <dbReference type="ChEBI" id="CHEBI:597326"/>
    </cofactor>
</comment>
<comment type="subunit">
    <text evidence="5 12">Tetramer of two alpha and two beta chains.</text>
</comment>
<evidence type="ECO:0000256" key="6">
    <source>
        <dbReference type="ARBA" id="ARBA00022605"/>
    </source>
</evidence>
<dbReference type="InterPro" id="IPR023026">
    <property type="entry name" value="Trp_synth_beta/beta-like"/>
</dbReference>
<evidence type="ECO:0000256" key="2">
    <source>
        <dbReference type="ARBA" id="ARBA00002786"/>
    </source>
</evidence>
<evidence type="ECO:0000256" key="8">
    <source>
        <dbReference type="ARBA" id="ARBA00022898"/>
    </source>
</evidence>
<dbReference type="InterPro" id="IPR001926">
    <property type="entry name" value="TrpB-like_PALP"/>
</dbReference>
<dbReference type="PATRIC" id="fig|2702.100.peg.88"/>
<keyword evidence="6 12" id="KW-0028">Amino-acid biosynthesis</keyword>
<sequence length="397" mass="43117">MVNAVEQNMYYGEFGGQYVPDMIRPALDAVAAAYLQYKDDPEFRNELTGLLKDYDGRETPLYYAESFTKYLGGAKVYLKREDLNHLGAHKMNNVLGQILLAQRMGKKRIIAETGAGQHGVATAAAAARFGMECEIFMGALDCERQKLNVFRMTLLGAKVHAVQEGTKTLKDAVTAAFMDYAQHLDDTFYIVGSAVGPYPYPQMVRDFQSVISKESRKQILEKEGRLPNAVIACIGGGSNAIGSFAAYIDDPSVRLIGAEGAGKGANTPQNAATMTNGKIGITDGMKTYVLMDDDGNELPAYSISAGLDYPGVGPEHSYLKDSGRAEYYAITDDEAVQAFRALSRIEGIIPALESSHAIAQAMKMVPKMSKDDIVLVTVSGRGDKDVNQVARYLGIEL</sequence>
<dbReference type="CDD" id="cd06446">
    <property type="entry name" value="Trp-synth_B"/>
    <property type="match status" value="1"/>
</dbReference>
<feature type="modified residue" description="N6-(pyridoxal phosphate)lysine" evidence="12">
    <location>
        <position position="90"/>
    </location>
</feature>
<dbReference type="HAMAP" id="MF_00133">
    <property type="entry name" value="Trp_synth_beta"/>
    <property type="match status" value="1"/>
</dbReference>
<dbReference type="GO" id="GO:0004834">
    <property type="term" value="F:tryptophan synthase activity"/>
    <property type="evidence" value="ECO:0007669"/>
    <property type="project" value="UniProtKB-UniRule"/>
</dbReference>
<dbReference type="InterPro" id="IPR006654">
    <property type="entry name" value="Trp_synth_beta"/>
</dbReference>
<dbReference type="SUPFAM" id="SSF53686">
    <property type="entry name" value="Tryptophan synthase beta subunit-like PLP-dependent enzymes"/>
    <property type="match status" value="1"/>
</dbReference>
<dbReference type="GO" id="GO:0005737">
    <property type="term" value="C:cytoplasm"/>
    <property type="evidence" value="ECO:0007669"/>
    <property type="project" value="TreeGrafter"/>
</dbReference>
<gene>
    <name evidence="12" type="primary">trpB</name>
    <name evidence="14" type="ORF">HMPREF3208_00096</name>
</gene>
<keyword evidence="10 12" id="KW-0456">Lyase</keyword>
<evidence type="ECO:0000256" key="5">
    <source>
        <dbReference type="ARBA" id="ARBA00011270"/>
    </source>
</evidence>
<evidence type="ECO:0000313" key="14">
    <source>
        <dbReference type="EMBL" id="KXA22869.1"/>
    </source>
</evidence>
<evidence type="ECO:0000256" key="4">
    <source>
        <dbReference type="ARBA" id="ARBA00009982"/>
    </source>
</evidence>
<evidence type="ECO:0000256" key="7">
    <source>
        <dbReference type="ARBA" id="ARBA00022822"/>
    </source>
</evidence>
<dbReference type="PROSITE" id="PS00168">
    <property type="entry name" value="TRP_SYNTHASE_BETA"/>
    <property type="match status" value="1"/>
</dbReference>
<dbReference type="PANTHER" id="PTHR48077">
    <property type="entry name" value="TRYPTOPHAN SYNTHASE-RELATED"/>
    <property type="match status" value="1"/>
</dbReference>
<dbReference type="EC" id="4.2.1.20" evidence="12"/>
<dbReference type="OrthoDB" id="9766131at2"/>
<dbReference type="UniPathway" id="UPA00035">
    <property type="reaction ID" value="UER00044"/>
</dbReference>
<organism evidence="14 15">
    <name type="scientific">Gardnerella vaginalis</name>
    <dbReference type="NCBI Taxonomy" id="2702"/>
    <lineage>
        <taxon>Bacteria</taxon>
        <taxon>Bacillati</taxon>
        <taxon>Actinomycetota</taxon>
        <taxon>Actinomycetes</taxon>
        <taxon>Bifidobacteriales</taxon>
        <taxon>Bifidobacteriaceae</taxon>
        <taxon>Gardnerella</taxon>
    </lineage>
</organism>
<dbReference type="InterPro" id="IPR036052">
    <property type="entry name" value="TrpB-like_PALP_sf"/>
</dbReference>
<keyword evidence="9 12" id="KW-0057">Aromatic amino acid biosynthesis</keyword>